<evidence type="ECO:0008006" key="4">
    <source>
        <dbReference type="Google" id="ProtNLM"/>
    </source>
</evidence>
<evidence type="ECO:0000313" key="3">
    <source>
        <dbReference type="Proteomes" id="UP000283841"/>
    </source>
</evidence>
<keyword evidence="3" id="KW-1185">Reference proteome</keyword>
<feature type="transmembrane region" description="Helical" evidence="1">
    <location>
        <begin position="6"/>
        <end position="25"/>
    </location>
</feature>
<dbReference type="InterPro" id="IPR036047">
    <property type="entry name" value="F-box-like_dom_sf"/>
</dbReference>
<sequence length="387" mass="44609">MDLAVTVAVSGPGSIFLIFFLFYPYSSPTLRITSGFLFMEDWEMSLLQLFSRTPQKKPSLYKLPPEILQQIAQVLPTPSAALFALTNKYLFHVVGRQYFRLEKTDWMVFLSTLQRDVEHWVLCYYCQIFHYLPPGRGLFFGTLASPRCADRYLRTRVKCLNTPGLTFIDVQRMLNEYRYGFSQGMEMRLSNTARFQAEPRRGFADEFKVIDDELFLKRDMVLGYRYGDSSSWDRALADIPCVCRHVNLNYGNTKPLEAPSNANDEELCSWLRCRVCGAEMRSQHTKLGDTGQCEIRLTSWHAFGKCQSPFEEQWTRTALIEKTSSEEPIFPNQAVVHARYEKAPPAQEPSNWYYFLGHLLGVPGNGRYRPGWGLLLPYLDVGLEVCP</sequence>
<proteinExistence type="predicted"/>
<evidence type="ECO:0000256" key="1">
    <source>
        <dbReference type="SAM" id="Phobius"/>
    </source>
</evidence>
<dbReference type="GeneID" id="39598259"/>
<protein>
    <recommendedName>
        <fullName evidence="4">F-box domain-containing protein</fullName>
    </recommendedName>
</protein>
<dbReference type="Proteomes" id="UP000283841">
    <property type="component" value="Unassembled WGS sequence"/>
</dbReference>
<dbReference type="RefSeq" id="XP_028486128.1">
    <property type="nucleotide sequence ID" value="XM_028628982.1"/>
</dbReference>
<organism evidence="2 3">
    <name type="scientific">Byssochlamys spectabilis</name>
    <name type="common">Paecilomyces variotii</name>
    <dbReference type="NCBI Taxonomy" id="264951"/>
    <lineage>
        <taxon>Eukaryota</taxon>
        <taxon>Fungi</taxon>
        <taxon>Dikarya</taxon>
        <taxon>Ascomycota</taxon>
        <taxon>Pezizomycotina</taxon>
        <taxon>Eurotiomycetes</taxon>
        <taxon>Eurotiomycetidae</taxon>
        <taxon>Eurotiales</taxon>
        <taxon>Thermoascaceae</taxon>
        <taxon>Paecilomyces</taxon>
    </lineage>
</organism>
<dbReference type="EMBL" id="RCNU01000004">
    <property type="protein sequence ID" value="RWQ96483.1"/>
    <property type="molecule type" value="Genomic_DNA"/>
</dbReference>
<accession>A0A443HXD4</accession>
<dbReference type="AlphaFoldDB" id="A0A443HXD4"/>
<keyword evidence="1" id="KW-1133">Transmembrane helix</keyword>
<name>A0A443HXD4_BYSSP</name>
<keyword evidence="1" id="KW-0812">Transmembrane</keyword>
<evidence type="ECO:0000313" key="2">
    <source>
        <dbReference type="EMBL" id="RWQ96483.1"/>
    </source>
</evidence>
<gene>
    <name evidence="2" type="ORF">C8Q69DRAFT_444216</name>
</gene>
<reference evidence="2 3" key="1">
    <citation type="journal article" date="2018" name="Front. Microbiol.">
        <title>Genomic and genetic insights into a cosmopolitan fungus, Paecilomyces variotii (Eurotiales).</title>
        <authorList>
            <person name="Urquhart A.S."/>
            <person name="Mondo S.J."/>
            <person name="Makela M.R."/>
            <person name="Hane J.K."/>
            <person name="Wiebenga A."/>
            <person name="He G."/>
            <person name="Mihaltcheva S."/>
            <person name="Pangilinan J."/>
            <person name="Lipzen A."/>
            <person name="Barry K."/>
            <person name="de Vries R.P."/>
            <person name="Grigoriev I.V."/>
            <person name="Idnurm A."/>
        </authorList>
    </citation>
    <scope>NUCLEOTIDE SEQUENCE [LARGE SCALE GENOMIC DNA]</scope>
    <source>
        <strain evidence="2 3">CBS 101075</strain>
    </source>
</reference>
<dbReference type="SUPFAM" id="SSF81383">
    <property type="entry name" value="F-box domain"/>
    <property type="match status" value="1"/>
</dbReference>
<dbReference type="VEuPathDB" id="FungiDB:C8Q69DRAFT_444216"/>
<keyword evidence="1" id="KW-0472">Membrane</keyword>
<comment type="caution">
    <text evidence="2">The sequence shown here is derived from an EMBL/GenBank/DDBJ whole genome shotgun (WGS) entry which is preliminary data.</text>
</comment>